<evidence type="ECO:0000313" key="5">
    <source>
        <dbReference type="EMBL" id="CAH0725471.1"/>
    </source>
</evidence>
<evidence type="ECO:0000313" key="6">
    <source>
        <dbReference type="Proteomes" id="UP000838878"/>
    </source>
</evidence>
<sequence length="224" mass="23990">MLKITLCCTIISLSVCVAVYIAKGDCPTNEEYLLCGPSCANCSNPNPMNCSDDCVEGCYCMTGYLRNDNGTCVTVDKCVTTLSCGVNEEFLPCGSACPATCSIPEPEVCGLDCSMGCFCKEGFYRDEISHRCVTFDKCPVDTNLCFNKNEVYDVCNGSCEPSCSDPEPVCTKACTSGCICTSGLLRNLEGDCVSVDKCSVNGTVPDVLTKYLNTINNILHLSII</sequence>
<dbReference type="CDD" id="cd19941">
    <property type="entry name" value="TIL"/>
    <property type="match status" value="3"/>
</dbReference>
<keyword evidence="2" id="KW-1015">Disulfide bond</keyword>
<organism evidence="5 6">
    <name type="scientific">Brenthis ino</name>
    <name type="common">lesser marbled fritillary</name>
    <dbReference type="NCBI Taxonomy" id="405034"/>
    <lineage>
        <taxon>Eukaryota</taxon>
        <taxon>Metazoa</taxon>
        <taxon>Ecdysozoa</taxon>
        <taxon>Arthropoda</taxon>
        <taxon>Hexapoda</taxon>
        <taxon>Insecta</taxon>
        <taxon>Pterygota</taxon>
        <taxon>Neoptera</taxon>
        <taxon>Endopterygota</taxon>
        <taxon>Lepidoptera</taxon>
        <taxon>Glossata</taxon>
        <taxon>Ditrysia</taxon>
        <taxon>Papilionoidea</taxon>
        <taxon>Nymphalidae</taxon>
        <taxon>Heliconiinae</taxon>
        <taxon>Argynnini</taxon>
        <taxon>Brenthis</taxon>
    </lineage>
</organism>
<keyword evidence="1" id="KW-0646">Protease inhibitor</keyword>
<dbReference type="InterPro" id="IPR002919">
    <property type="entry name" value="TIL_dom"/>
</dbReference>
<keyword evidence="3" id="KW-0732">Signal</keyword>
<gene>
    <name evidence="5" type="ORF">BINO364_LOCUS11049</name>
</gene>
<feature type="non-terminal residue" evidence="5">
    <location>
        <position position="224"/>
    </location>
</feature>
<dbReference type="AlphaFoldDB" id="A0A8J9YF67"/>
<evidence type="ECO:0000259" key="4">
    <source>
        <dbReference type="Pfam" id="PF01826"/>
    </source>
</evidence>
<keyword evidence="6" id="KW-1185">Reference proteome</keyword>
<feature type="domain" description="TIL" evidence="4">
    <location>
        <begin position="84"/>
        <end position="138"/>
    </location>
</feature>
<dbReference type="Gene3D" id="2.10.25.10">
    <property type="entry name" value="Laminin"/>
    <property type="match status" value="3"/>
</dbReference>
<dbReference type="EMBL" id="OV170225">
    <property type="protein sequence ID" value="CAH0725471.1"/>
    <property type="molecule type" value="Genomic_DNA"/>
</dbReference>
<dbReference type="InterPro" id="IPR036084">
    <property type="entry name" value="Ser_inhib-like_sf"/>
</dbReference>
<accession>A0A8J9YF67</accession>
<proteinExistence type="predicted"/>
<dbReference type="PANTHER" id="PTHR23259">
    <property type="entry name" value="RIDDLE"/>
    <property type="match status" value="1"/>
</dbReference>
<name>A0A8J9YF67_9NEOP</name>
<feature type="domain" description="TIL" evidence="4">
    <location>
        <begin position="147"/>
        <end position="198"/>
    </location>
</feature>
<dbReference type="Pfam" id="PF01826">
    <property type="entry name" value="TIL"/>
    <property type="match status" value="3"/>
</dbReference>
<dbReference type="InterPro" id="IPR051368">
    <property type="entry name" value="SerProtInhib-TIL_Domain"/>
</dbReference>
<dbReference type="Proteomes" id="UP000838878">
    <property type="component" value="Chromosome 5"/>
</dbReference>
<feature type="chain" id="PRO_5035461138" description="TIL domain-containing protein" evidence="3">
    <location>
        <begin position="19"/>
        <end position="224"/>
    </location>
</feature>
<reference evidence="5" key="1">
    <citation type="submission" date="2021-12" db="EMBL/GenBank/DDBJ databases">
        <authorList>
            <person name="Martin H S."/>
        </authorList>
    </citation>
    <scope>NUCLEOTIDE SEQUENCE</scope>
</reference>
<evidence type="ECO:0000256" key="1">
    <source>
        <dbReference type="ARBA" id="ARBA00022690"/>
    </source>
</evidence>
<dbReference type="PANTHER" id="PTHR23259:SF70">
    <property type="entry name" value="ACCESSORY GLAND PROTEIN ACP62F-RELATED"/>
    <property type="match status" value="1"/>
</dbReference>
<dbReference type="GO" id="GO:0030414">
    <property type="term" value="F:peptidase inhibitor activity"/>
    <property type="evidence" value="ECO:0007669"/>
    <property type="project" value="UniProtKB-KW"/>
</dbReference>
<evidence type="ECO:0000256" key="2">
    <source>
        <dbReference type="ARBA" id="ARBA00023157"/>
    </source>
</evidence>
<dbReference type="SUPFAM" id="SSF57567">
    <property type="entry name" value="Serine protease inhibitors"/>
    <property type="match status" value="3"/>
</dbReference>
<dbReference type="OrthoDB" id="6236007at2759"/>
<feature type="signal peptide" evidence="3">
    <location>
        <begin position="1"/>
        <end position="18"/>
    </location>
</feature>
<feature type="domain" description="TIL" evidence="4">
    <location>
        <begin position="26"/>
        <end position="78"/>
    </location>
</feature>
<evidence type="ECO:0000256" key="3">
    <source>
        <dbReference type="SAM" id="SignalP"/>
    </source>
</evidence>
<protein>
    <recommendedName>
        <fullName evidence="4">TIL domain-containing protein</fullName>
    </recommendedName>
</protein>